<dbReference type="EMBL" id="JAUSVO010000003">
    <property type="protein sequence ID" value="MDQ0438273.1"/>
    <property type="molecule type" value="Genomic_DNA"/>
</dbReference>
<evidence type="ECO:0000256" key="3">
    <source>
        <dbReference type="ARBA" id="ARBA00022691"/>
    </source>
</evidence>
<dbReference type="Pfam" id="PF13649">
    <property type="entry name" value="Methyltransf_25"/>
    <property type="match status" value="1"/>
</dbReference>
<feature type="domain" description="Methyltransferase" evidence="4">
    <location>
        <begin position="54"/>
        <end position="129"/>
    </location>
</feature>
<evidence type="ECO:0000313" key="6">
    <source>
        <dbReference type="Proteomes" id="UP001241603"/>
    </source>
</evidence>
<keyword evidence="1 5" id="KW-0489">Methyltransferase</keyword>
<keyword evidence="2" id="KW-0808">Transferase</keyword>
<dbReference type="PANTHER" id="PTHR43464:SF19">
    <property type="entry name" value="UBIQUINONE BIOSYNTHESIS O-METHYLTRANSFERASE, MITOCHONDRIAL"/>
    <property type="match status" value="1"/>
</dbReference>
<name>A0ABU0H7J7_9HYPH</name>
<comment type="caution">
    <text evidence="5">The sequence shown here is derived from an EMBL/GenBank/DDBJ whole genome shotgun (WGS) entry which is preliminary data.</text>
</comment>
<accession>A0ABU0H7J7</accession>
<proteinExistence type="predicted"/>
<reference evidence="5 6" key="1">
    <citation type="submission" date="2023-07" db="EMBL/GenBank/DDBJ databases">
        <title>Genomic Encyclopedia of Type Strains, Phase IV (KMG-IV): sequencing the most valuable type-strain genomes for metagenomic binning, comparative biology and taxonomic classification.</title>
        <authorList>
            <person name="Goeker M."/>
        </authorList>
    </citation>
    <scope>NUCLEOTIDE SEQUENCE [LARGE SCALE GENOMIC DNA]</scope>
    <source>
        <strain evidence="5 6">B6-8</strain>
    </source>
</reference>
<dbReference type="GO" id="GO:0008168">
    <property type="term" value="F:methyltransferase activity"/>
    <property type="evidence" value="ECO:0007669"/>
    <property type="project" value="UniProtKB-KW"/>
</dbReference>
<dbReference type="GO" id="GO:0032259">
    <property type="term" value="P:methylation"/>
    <property type="evidence" value="ECO:0007669"/>
    <property type="project" value="UniProtKB-KW"/>
</dbReference>
<evidence type="ECO:0000256" key="2">
    <source>
        <dbReference type="ARBA" id="ARBA00022679"/>
    </source>
</evidence>
<evidence type="ECO:0000256" key="1">
    <source>
        <dbReference type="ARBA" id="ARBA00022603"/>
    </source>
</evidence>
<gene>
    <name evidence="5" type="ORF">QO014_002665</name>
</gene>
<dbReference type="Proteomes" id="UP001241603">
    <property type="component" value="Unassembled WGS sequence"/>
</dbReference>
<keyword evidence="6" id="KW-1185">Reference proteome</keyword>
<dbReference type="Gene3D" id="3.40.50.150">
    <property type="entry name" value="Vaccinia Virus protein VP39"/>
    <property type="match status" value="1"/>
</dbReference>
<organism evidence="5 6">
    <name type="scientific">Kaistia dalseonensis</name>
    <dbReference type="NCBI Taxonomy" id="410840"/>
    <lineage>
        <taxon>Bacteria</taxon>
        <taxon>Pseudomonadati</taxon>
        <taxon>Pseudomonadota</taxon>
        <taxon>Alphaproteobacteria</taxon>
        <taxon>Hyphomicrobiales</taxon>
        <taxon>Kaistiaceae</taxon>
        <taxon>Kaistia</taxon>
    </lineage>
</organism>
<dbReference type="SUPFAM" id="SSF53335">
    <property type="entry name" value="S-adenosyl-L-methionine-dependent methyltransferases"/>
    <property type="match status" value="1"/>
</dbReference>
<sequence>MSATSVNEGVLQTYQSLYSQHGDDPASLGVRATSQPVRFQAVTAALGSQWPDTIVDLGCGFGDLLSHLRGVGWKGHYTGVDFMTEFVDIARQRFEEDPAADFLVGDATLIELPPKSFDVCISLGLCNHQRGAGTISFIEALIGHAASLVRQSIFVDFLSATSNRRRDDLYFMDAGKAIQIGLQHSNRVKLDHTYMPFEFLLTIRLDDQIQPGLPFFSD</sequence>
<dbReference type="InterPro" id="IPR041698">
    <property type="entry name" value="Methyltransf_25"/>
</dbReference>
<dbReference type="PANTHER" id="PTHR43464">
    <property type="entry name" value="METHYLTRANSFERASE"/>
    <property type="match status" value="1"/>
</dbReference>
<dbReference type="RefSeq" id="WP_266349169.1">
    <property type="nucleotide sequence ID" value="NZ_JAPKNG010000003.1"/>
</dbReference>
<protein>
    <submittedName>
        <fullName evidence="5">SAM-dependent methyltransferase</fullName>
    </submittedName>
</protein>
<dbReference type="InterPro" id="IPR029063">
    <property type="entry name" value="SAM-dependent_MTases_sf"/>
</dbReference>
<keyword evidence="3" id="KW-0949">S-adenosyl-L-methionine</keyword>
<dbReference type="CDD" id="cd02440">
    <property type="entry name" value="AdoMet_MTases"/>
    <property type="match status" value="1"/>
</dbReference>
<evidence type="ECO:0000313" key="5">
    <source>
        <dbReference type="EMBL" id="MDQ0438273.1"/>
    </source>
</evidence>
<evidence type="ECO:0000259" key="4">
    <source>
        <dbReference type="Pfam" id="PF13649"/>
    </source>
</evidence>